<dbReference type="GO" id="GO:0005524">
    <property type="term" value="F:ATP binding"/>
    <property type="evidence" value="ECO:0007669"/>
    <property type="project" value="UniProtKB-UniRule"/>
</dbReference>
<evidence type="ECO:0000256" key="4">
    <source>
        <dbReference type="ARBA" id="ARBA00022840"/>
    </source>
</evidence>
<reference evidence="8 9" key="1">
    <citation type="submission" date="2018-12" db="EMBL/GenBank/DDBJ databases">
        <title>Croceicoccus ponticola sp. nov., a lipolytic bacterium isolated from seawater.</title>
        <authorList>
            <person name="Yoon J.-H."/>
        </authorList>
    </citation>
    <scope>NUCLEOTIDE SEQUENCE [LARGE SCALE GENOMIC DNA]</scope>
    <source>
        <strain evidence="8 9">GM-16</strain>
    </source>
</reference>
<dbReference type="AlphaFoldDB" id="A0A437GX29"/>
<dbReference type="InterPro" id="IPR000719">
    <property type="entry name" value="Prot_kinase_dom"/>
</dbReference>
<feature type="compositionally biased region" description="Low complexity" evidence="6">
    <location>
        <begin position="400"/>
        <end position="424"/>
    </location>
</feature>
<dbReference type="RefSeq" id="WP_127612465.1">
    <property type="nucleotide sequence ID" value="NZ_RXOL01000003.1"/>
</dbReference>
<evidence type="ECO:0000256" key="3">
    <source>
        <dbReference type="ARBA" id="ARBA00022777"/>
    </source>
</evidence>
<feature type="region of interest" description="Disordered" evidence="6">
    <location>
        <begin position="661"/>
        <end position="695"/>
    </location>
</feature>
<dbReference type="Gene3D" id="1.10.510.10">
    <property type="entry name" value="Transferase(Phosphotransferase) domain 1"/>
    <property type="match status" value="1"/>
</dbReference>
<keyword evidence="3 8" id="KW-0418">Kinase</keyword>
<keyword evidence="1" id="KW-0808">Transferase</keyword>
<dbReference type="Proteomes" id="UP000283003">
    <property type="component" value="Unassembled WGS sequence"/>
</dbReference>
<proteinExistence type="predicted"/>
<dbReference type="InterPro" id="IPR008271">
    <property type="entry name" value="Ser/Thr_kinase_AS"/>
</dbReference>
<feature type="compositionally biased region" description="Basic and acidic residues" evidence="6">
    <location>
        <begin position="432"/>
        <end position="452"/>
    </location>
</feature>
<evidence type="ECO:0000256" key="5">
    <source>
        <dbReference type="PROSITE-ProRule" id="PRU10141"/>
    </source>
</evidence>
<dbReference type="InterPro" id="IPR017441">
    <property type="entry name" value="Protein_kinase_ATP_BS"/>
</dbReference>
<dbReference type="PANTHER" id="PTHR43289:SF34">
    <property type="entry name" value="SERINE_THREONINE-PROTEIN KINASE YBDM-RELATED"/>
    <property type="match status" value="1"/>
</dbReference>
<dbReference type="EMBL" id="RXOL01000003">
    <property type="protein sequence ID" value="RVQ66952.1"/>
    <property type="molecule type" value="Genomic_DNA"/>
</dbReference>
<keyword evidence="4 5" id="KW-0067">ATP-binding</keyword>
<evidence type="ECO:0000259" key="7">
    <source>
        <dbReference type="PROSITE" id="PS50011"/>
    </source>
</evidence>
<feature type="binding site" evidence="5">
    <location>
        <position position="48"/>
    </location>
    <ligand>
        <name>ATP</name>
        <dbReference type="ChEBI" id="CHEBI:30616"/>
    </ligand>
</feature>
<dbReference type="Pfam" id="PF00069">
    <property type="entry name" value="Pkinase"/>
    <property type="match status" value="1"/>
</dbReference>
<protein>
    <submittedName>
        <fullName evidence="8">Serine/threonine protein kinase</fullName>
    </submittedName>
</protein>
<dbReference type="PROSITE" id="PS50011">
    <property type="entry name" value="PROTEIN_KINASE_DOM"/>
    <property type="match status" value="1"/>
</dbReference>
<keyword evidence="9" id="KW-1185">Reference proteome</keyword>
<sequence>MSKAYSTKALPPGTVLREWRLEEVLGVGGFGIVYKGRGIYFDELVAIKEYFPSSISERDEDDTVVPVDSNAEEVHALGLKKFVEEAKLLWNLSTPSRHPNIVSVRSLFEIHGTAYMVMDFEDGTPLSRLLKQGTKFNQSALSRMMLPIAQGLERAHRVGVLHRDIKPPNIMVGDDDRAVLIDFGSARFESGDATSTKVTFHTPPYAPIEQYVRTYEQGPWTDIYALGVVLYECVTGEKPPEVLERLHGGLGKTLSDGNYPGFSRAFLKAIDTAMTIRPDERPRSIAHWLSMFDAEDIGTVAEPPIEEDEEDDDATKIAYFDKSSDKIVPVAPVAKGFGDGEVVSTGVPDAPEDAKFVKAEAPVPTPAPKPTAKAPEVASTPAKPEVPSSELLSRKPEPETTTSDADKAAGASAAVAAATPNPTALKPTDTAKPVDKSKPVPAKKADAGKDDAKESLAKPAMAIVAVLAILGVAGFVMFSGGSKDTGPTPSSPIAIASAPADASQYPEMFAALLEEATNAGLGADATKALVLEDGDVKTEDDAIARLRAFGVAALAAGDAKAGAVARDLPWANTSKANSASKEIPQRRKVADNLKASLAEIKVKAGAVEEAEGIANTLLAVREEMAAFSTFRTLAASAYRVKGAQTEAALATTAAATAAASTAAATPSSPAVRDTPTASASAVDTAGVSGSTKREFERTIGDARDVARQVDRLVGKKPGSGASDVEKENYRIREASAQSAKQYKGYLDTLEASMRGTTSDAEARNSVVKASQTKAYLQALLNRSKAAK</sequence>
<accession>A0A437GX29</accession>
<dbReference type="SUPFAM" id="SSF56112">
    <property type="entry name" value="Protein kinase-like (PK-like)"/>
    <property type="match status" value="1"/>
</dbReference>
<dbReference type="GO" id="GO:0004674">
    <property type="term" value="F:protein serine/threonine kinase activity"/>
    <property type="evidence" value="ECO:0007669"/>
    <property type="project" value="UniProtKB-KW"/>
</dbReference>
<evidence type="ECO:0000313" key="9">
    <source>
        <dbReference type="Proteomes" id="UP000283003"/>
    </source>
</evidence>
<feature type="compositionally biased region" description="Low complexity" evidence="6">
    <location>
        <begin position="661"/>
        <end position="670"/>
    </location>
</feature>
<dbReference type="PANTHER" id="PTHR43289">
    <property type="entry name" value="MITOGEN-ACTIVATED PROTEIN KINASE KINASE KINASE 20-RELATED"/>
    <property type="match status" value="1"/>
</dbReference>
<gene>
    <name evidence="8" type="ORF">EKN06_08365</name>
</gene>
<organism evidence="8 9">
    <name type="scientific">Croceicoccus ponticola</name>
    <dbReference type="NCBI Taxonomy" id="2217664"/>
    <lineage>
        <taxon>Bacteria</taxon>
        <taxon>Pseudomonadati</taxon>
        <taxon>Pseudomonadota</taxon>
        <taxon>Alphaproteobacteria</taxon>
        <taxon>Sphingomonadales</taxon>
        <taxon>Erythrobacteraceae</taxon>
        <taxon>Croceicoccus</taxon>
    </lineage>
</organism>
<comment type="caution">
    <text evidence="8">The sequence shown here is derived from an EMBL/GenBank/DDBJ whole genome shotgun (WGS) entry which is preliminary data.</text>
</comment>
<feature type="domain" description="Protein kinase" evidence="7">
    <location>
        <begin position="19"/>
        <end position="293"/>
    </location>
</feature>
<evidence type="ECO:0000256" key="6">
    <source>
        <dbReference type="SAM" id="MobiDB-lite"/>
    </source>
</evidence>
<dbReference type="CDD" id="cd14014">
    <property type="entry name" value="STKc_PknB_like"/>
    <property type="match status" value="1"/>
</dbReference>
<keyword evidence="2 5" id="KW-0547">Nucleotide-binding</keyword>
<evidence type="ECO:0000313" key="8">
    <source>
        <dbReference type="EMBL" id="RVQ66952.1"/>
    </source>
</evidence>
<keyword evidence="8" id="KW-0723">Serine/threonine-protein kinase</keyword>
<dbReference type="SMART" id="SM00220">
    <property type="entry name" value="S_TKc"/>
    <property type="match status" value="1"/>
</dbReference>
<dbReference type="PROSITE" id="PS00108">
    <property type="entry name" value="PROTEIN_KINASE_ST"/>
    <property type="match status" value="1"/>
</dbReference>
<dbReference type="OrthoDB" id="9801841at2"/>
<dbReference type="InterPro" id="IPR011009">
    <property type="entry name" value="Kinase-like_dom_sf"/>
</dbReference>
<dbReference type="PROSITE" id="PS00107">
    <property type="entry name" value="PROTEIN_KINASE_ATP"/>
    <property type="match status" value="1"/>
</dbReference>
<name>A0A437GX29_9SPHN</name>
<feature type="region of interest" description="Disordered" evidence="6">
    <location>
        <begin position="359"/>
        <end position="452"/>
    </location>
</feature>
<evidence type="ECO:0000256" key="1">
    <source>
        <dbReference type="ARBA" id="ARBA00022679"/>
    </source>
</evidence>
<evidence type="ECO:0000256" key="2">
    <source>
        <dbReference type="ARBA" id="ARBA00022741"/>
    </source>
</evidence>